<dbReference type="Pfam" id="PF00027">
    <property type="entry name" value="cNMP_binding"/>
    <property type="match status" value="1"/>
</dbReference>
<evidence type="ECO:0000313" key="2">
    <source>
        <dbReference type="EMBL" id="MBN7798329.1"/>
    </source>
</evidence>
<name>A0A939IK32_9GAMM</name>
<reference evidence="2" key="1">
    <citation type="submission" date="2021-02" db="EMBL/GenBank/DDBJ databases">
        <title>PHA producing bacteria isolated from coastal sediment in Guangdong, Shenzhen.</title>
        <authorList>
            <person name="Zheng W."/>
            <person name="Yu S."/>
            <person name="Huang Y."/>
        </authorList>
    </citation>
    <scope>NUCLEOTIDE SEQUENCE</scope>
    <source>
        <strain evidence="2">TN14-10</strain>
    </source>
</reference>
<dbReference type="EMBL" id="JAFKCZ010000014">
    <property type="protein sequence ID" value="MBN7798329.1"/>
    <property type="molecule type" value="Genomic_DNA"/>
</dbReference>
<dbReference type="CDD" id="cd00038">
    <property type="entry name" value="CAP_ED"/>
    <property type="match status" value="1"/>
</dbReference>
<protein>
    <submittedName>
        <fullName evidence="2">Crp/Fnr family transcriptional regulator</fullName>
    </submittedName>
</protein>
<sequence length="207" mass="24274">MREYETVTSPAKNAATEAFASLRHTLDSYHPLSEATWSAFRECCRYRELARHEVLYPLGEVPTTYAYVHTGVLRVYVIDEKGTEYNKHFFTEGRFPGSMTALLRREPSRFCIDALEDSAIVEIDHGGFRQLLVEREDLKLFHIHYLERHWLLDKDAREVSLVQEDAGARYRRFLREYPELATRLPQYHIASHLGITPTQLSRIRKKM</sequence>
<dbReference type="SUPFAM" id="SSF51206">
    <property type="entry name" value="cAMP-binding domain-like"/>
    <property type="match status" value="1"/>
</dbReference>
<evidence type="ECO:0000259" key="1">
    <source>
        <dbReference type="PROSITE" id="PS50042"/>
    </source>
</evidence>
<dbReference type="PROSITE" id="PS50042">
    <property type="entry name" value="CNMP_BINDING_3"/>
    <property type="match status" value="1"/>
</dbReference>
<dbReference type="InterPro" id="IPR014710">
    <property type="entry name" value="RmlC-like_jellyroll"/>
</dbReference>
<comment type="caution">
    <text evidence="2">The sequence shown here is derived from an EMBL/GenBank/DDBJ whole genome shotgun (WGS) entry which is preliminary data.</text>
</comment>
<dbReference type="Gene3D" id="2.60.120.10">
    <property type="entry name" value="Jelly Rolls"/>
    <property type="match status" value="1"/>
</dbReference>
<accession>A0A939IK32</accession>
<proteinExistence type="predicted"/>
<gene>
    <name evidence="2" type="ORF">JYP50_17110</name>
</gene>
<keyword evidence="3" id="KW-1185">Reference proteome</keyword>
<dbReference type="InterPro" id="IPR018490">
    <property type="entry name" value="cNMP-bd_dom_sf"/>
</dbReference>
<dbReference type="Proteomes" id="UP000664303">
    <property type="component" value="Unassembled WGS sequence"/>
</dbReference>
<evidence type="ECO:0000313" key="3">
    <source>
        <dbReference type="Proteomes" id="UP000664303"/>
    </source>
</evidence>
<feature type="domain" description="Cyclic nucleotide-binding" evidence="1">
    <location>
        <begin position="46"/>
        <end position="149"/>
    </location>
</feature>
<dbReference type="InterPro" id="IPR000595">
    <property type="entry name" value="cNMP-bd_dom"/>
</dbReference>
<organism evidence="2 3">
    <name type="scientific">Parahaliea mediterranea</name>
    <dbReference type="NCBI Taxonomy" id="651086"/>
    <lineage>
        <taxon>Bacteria</taxon>
        <taxon>Pseudomonadati</taxon>
        <taxon>Pseudomonadota</taxon>
        <taxon>Gammaproteobacteria</taxon>
        <taxon>Cellvibrionales</taxon>
        <taxon>Halieaceae</taxon>
        <taxon>Parahaliea</taxon>
    </lineage>
</organism>
<dbReference type="AlphaFoldDB" id="A0A939IK32"/>